<dbReference type="Pfam" id="PF00497">
    <property type="entry name" value="SBP_bac_3"/>
    <property type="match status" value="1"/>
</dbReference>
<sequence>MADTGFKFSRLGGGGGDDQGGEGKGSQEAFAGNIESRPAGDSSTNPMMTMVLGNGQGARGSVKAVRRTTLLMMALVGVICLLAVVLSGLALSRVMSIETSEKTWTFALGQSNLVLHYIDGKTLQMDGFDVEMVQAVCHVAGKKCEIVTDQRTNCWKSQNGSPATGGEGLYGGWYDACAGWSQTPERRRAFAFTEPYTKPFPSAFFTLNASPGKSSFDTSDMQGKKIGFLDGYASDEHCLNRQDNIQGLPLKTEQIFHYLTPADAEAGLRTNQVHAIYTTKYVSMADASPVEGKSFNCSTRGLSIMTRKDSGLEDWWNPAWEQIFHSTYYHVLCQTLVIRHGLFPGLNVEDICLQFT</sequence>
<dbReference type="InterPro" id="IPR018313">
    <property type="entry name" value="SBP_3_CS"/>
</dbReference>
<dbReference type="PANTHER" id="PTHR35936:SF19">
    <property type="entry name" value="AMINO-ACID-BINDING PROTEIN YXEM-RELATED"/>
    <property type="match status" value="1"/>
</dbReference>
<evidence type="ECO:0000256" key="1">
    <source>
        <dbReference type="ARBA" id="ARBA00004196"/>
    </source>
</evidence>
<dbReference type="Gene3D" id="3.40.190.10">
    <property type="entry name" value="Periplasmic binding protein-like II"/>
    <property type="match status" value="2"/>
</dbReference>
<dbReference type="InParanoid" id="A0A7M7NPF9"/>
<reference evidence="6" key="1">
    <citation type="submission" date="2015-02" db="EMBL/GenBank/DDBJ databases">
        <title>Genome sequencing for Strongylocentrotus purpuratus.</title>
        <authorList>
            <person name="Murali S."/>
            <person name="Liu Y."/>
            <person name="Vee V."/>
            <person name="English A."/>
            <person name="Wang M."/>
            <person name="Skinner E."/>
            <person name="Han Y."/>
            <person name="Muzny D.M."/>
            <person name="Worley K.C."/>
            <person name="Gibbs R.A."/>
        </authorList>
    </citation>
    <scope>NUCLEOTIDE SEQUENCE</scope>
</reference>
<dbReference type="AlphaFoldDB" id="A0A7M7NPF9"/>
<proteinExistence type="predicted"/>
<dbReference type="OMA" id="TNCWKSQ"/>
<dbReference type="InterPro" id="IPR001638">
    <property type="entry name" value="Solute-binding_3/MltF_N"/>
</dbReference>
<evidence type="ECO:0000256" key="2">
    <source>
        <dbReference type="ARBA" id="ARBA00022729"/>
    </source>
</evidence>
<keyword evidence="6" id="KW-1185">Reference proteome</keyword>
<comment type="subcellular location">
    <subcellularLocation>
        <location evidence="1">Cell envelope</location>
    </subcellularLocation>
</comment>
<feature type="transmembrane region" description="Helical" evidence="3">
    <location>
        <begin position="69"/>
        <end position="91"/>
    </location>
</feature>
<dbReference type="KEGG" id="spu:105440246"/>
<keyword evidence="3" id="KW-0812">Transmembrane</keyword>
<organism evidence="5 6">
    <name type="scientific">Strongylocentrotus purpuratus</name>
    <name type="common">Purple sea urchin</name>
    <dbReference type="NCBI Taxonomy" id="7668"/>
    <lineage>
        <taxon>Eukaryota</taxon>
        <taxon>Metazoa</taxon>
        <taxon>Echinodermata</taxon>
        <taxon>Eleutherozoa</taxon>
        <taxon>Echinozoa</taxon>
        <taxon>Echinoidea</taxon>
        <taxon>Euechinoidea</taxon>
        <taxon>Echinacea</taxon>
        <taxon>Camarodonta</taxon>
        <taxon>Echinidea</taxon>
        <taxon>Strongylocentrotidae</taxon>
        <taxon>Strongylocentrotus</taxon>
    </lineage>
</organism>
<evidence type="ECO:0000313" key="5">
    <source>
        <dbReference type="EnsemblMetazoa" id="XP_030839296"/>
    </source>
</evidence>
<dbReference type="PROSITE" id="PS01039">
    <property type="entry name" value="SBP_BACTERIAL_3"/>
    <property type="match status" value="1"/>
</dbReference>
<dbReference type="SUPFAM" id="SSF53850">
    <property type="entry name" value="Periplasmic binding protein-like II"/>
    <property type="match status" value="1"/>
</dbReference>
<dbReference type="GeneID" id="105440246"/>
<reference evidence="5" key="2">
    <citation type="submission" date="2021-01" db="UniProtKB">
        <authorList>
            <consortium name="EnsemblMetazoa"/>
        </authorList>
    </citation>
    <scope>IDENTIFICATION</scope>
</reference>
<evidence type="ECO:0000259" key="4">
    <source>
        <dbReference type="Pfam" id="PF00497"/>
    </source>
</evidence>
<protein>
    <recommendedName>
        <fullName evidence="4">Solute-binding protein family 3/N-terminal domain-containing protein</fullName>
    </recommendedName>
</protein>
<keyword evidence="3" id="KW-1133">Transmembrane helix</keyword>
<evidence type="ECO:0000313" key="6">
    <source>
        <dbReference type="Proteomes" id="UP000007110"/>
    </source>
</evidence>
<dbReference type="RefSeq" id="XP_030839296.1">
    <property type="nucleotide sequence ID" value="XM_030983436.1"/>
</dbReference>
<dbReference type="PANTHER" id="PTHR35936">
    <property type="entry name" value="MEMBRANE-BOUND LYTIC MUREIN TRANSGLYCOSYLASE F"/>
    <property type="match status" value="1"/>
</dbReference>
<dbReference type="OrthoDB" id="5984008at2759"/>
<evidence type="ECO:0000256" key="3">
    <source>
        <dbReference type="SAM" id="Phobius"/>
    </source>
</evidence>
<dbReference type="Proteomes" id="UP000007110">
    <property type="component" value="Unassembled WGS sequence"/>
</dbReference>
<feature type="domain" description="Solute-binding protein family 3/N-terminal" evidence="4">
    <location>
        <begin position="116"/>
        <end position="327"/>
    </location>
</feature>
<keyword evidence="3" id="KW-0472">Membrane</keyword>
<dbReference type="EnsemblMetazoa" id="XM_030983436">
    <property type="protein sequence ID" value="XP_030839296"/>
    <property type="gene ID" value="LOC105440246"/>
</dbReference>
<name>A0A7M7NPF9_STRPU</name>
<keyword evidence="2" id="KW-0732">Signal</keyword>
<accession>A0A7M7NPF9</accession>